<proteinExistence type="predicted"/>
<evidence type="ECO:0000313" key="1">
    <source>
        <dbReference type="EMBL" id="MBX24351.1"/>
    </source>
</evidence>
<sequence>MSQNFVSYLPAIVWIE</sequence>
<dbReference type="AlphaFoldDB" id="A0A2P2M2C8"/>
<organism evidence="1">
    <name type="scientific">Rhizophora mucronata</name>
    <name type="common">Asiatic mangrove</name>
    <dbReference type="NCBI Taxonomy" id="61149"/>
    <lineage>
        <taxon>Eukaryota</taxon>
        <taxon>Viridiplantae</taxon>
        <taxon>Streptophyta</taxon>
        <taxon>Embryophyta</taxon>
        <taxon>Tracheophyta</taxon>
        <taxon>Spermatophyta</taxon>
        <taxon>Magnoliopsida</taxon>
        <taxon>eudicotyledons</taxon>
        <taxon>Gunneridae</taxon>
        <taxon>Pentapetalae</taxon>
        <taxon>rosids</taxon>
        <taxon>fabids</taxon>
        <taxon>Malpighiales</taxon>
        <taxon>Rhizophoraceae</taxon>
        <taxon>Rhizophora</taxon>
    </lineage>
</organism>
<accession>A0A2P2M2C8</accession>
<name>A0A2P2M2C8_RHIMU</name>
<reference evidence="1" key="1">
    <citation type="submission" date="2018-02" db="EMBL/GenBank/DDBJ databases">
        <title>Rhizophora mucronata_Transcriptome.</title>
        <authorList>
            <person name="Meera S.P."/>
            <person name="Sreeshan A."/>
            <person name="Augustine A."/>
        </authorList>
    </citation>
    <scope>NUCLEOTIDE SEQUENCE</scope>
    <source>
        <tissue evidence="1">Leaf</tissue>
    </source>
</reference>
<dbReference type="EMBL" id="GGEC01043867">
    <property type="protein sequence ID" value="MBX24351.1"/>
    <property type="molecule type" value="Transcribed_RNA"/>
</dbReference>
<protein>
    <submittedName>
        <fullName evidence="1">Uncharacterized protein</fullName>
    </submittedName>
</protein>